<evidence type="ECO:0000256" key="2">
    <source>
        <dbReference type="PIRSR" id="PIRSR640255-2"/>
    </source>
</evidence>
<feature type="active site" description="Proton acceptor" evidence="1">
    <location>
        <position position="127"/>
    </location>
</feature>
<evidence type="ECO:0000256" key="1">
    <source>
        <dbReference type="PIRSR" id="PIRSR640255-1"/>
    </source>
</evidence>
<dbReference type="GO" id="GO:0003676">
    <property type="term" value="F:nucleic acid binding"/>
    <property type="evidence" value="ECO:0007669"/>
    <property type="project" value="InterPro"/>
</dbReference>
<dbReference type="SUPFAM" id="SSF54060">
    <property type="entry name" value="His-Me finger endonucleases"/>
    <property type="match status" value="1"/>
</dbReference>
<dbReference type="InterPro" id="IPR020821">
    <property type="entry name" value="ENPP1-3/EXOG-like_nuc-like"/>
</dbReference>
<dbReference type="InterPro" id="IPR040255">
    <property type="entry name" value="Non-specific_endonuclease"/>
</dbReference>
<dbReference type="RefSeq" id="WP_159679250.1">
    <property type="nucleotide sequence ID" value="NZ_CP043727.1"/>
</dbReference>
<protein>
    <submittedName>
        <fullName evidence="6">DNA/RNA non-specific endonuclease</fullName>
    </submittedName>
</protein>
<feature type="signal peptide" evidence="3">
    <location>
        <begin position="1"/>
        <end position="23"/>
    </location>
</feature>
<evidence type="ECO:0000313" key="6">
    <source>
        <dbReference type="EMBL" id="QHB33375.1"/>
    </source>
</evidence>
<organism evidence="6 7">
    <name type="scientific">Yersinia canariae</name>
    <dbReference type="NCBI Taxonomy" id="2607663"/>
    <lineage>
        <taxon>Bacteria</taxon>
        <taxon>Pseudomonadati</taxon>
        <taxon>Pseudomonadota</taxon>
        <taxon>Gammaproteobacteria</taxon>
        <taxon>Enterobacterales</taxon>
        <taxon>Yersiniaceae</taxon>
        <taxon>Yersinia</taxon>
    </lineage>
</organism>
<keyword evidence="6" id="KW-0540">Nuclease</keyword>
<dbReference type="PANTHER" id="PTHR13966">
    <property type="entry name" value="ENDONUCLEASE RELATED"/>
    <property type="match status" value="1"/>
</dbReference>
<keyword evidence="6" id="KW-0255">Endonuclease</keyword>
<dbReference type="EMBL" id="CP043727">
    <property type="protein sequence ID" value="QHB33375.1"/>
    <property type="molecule type" value="Genomic_DNA"/>
</dbReference>
<dbReference type="Gene3D" id="3.40.570.10">
    <property type="entry name" value="Extracellular Endonuclease, subunit A"/>
    <property type="match status" value="1"/>
</dbReference>
<dbReference type="GO" id="GO:0004519">
    <property type="term" value="F:endonuclease activity"/>
    <property type="evidence" value="ECO:0007669"/>
    <property type="project" value="UniProtKB-KW"/>
</dbReference>
<proteinExistence type="predicted"/>
<dbReference type="InterPro" id="IPR044925">
    <property type="entry name" value="His-Me_finger_sf"/>
</dbReference>
<evidence type="ECO:0000259" key="5">
    <source>
        <dbReference type="SMART" id="SM00892"/>
    </source>
</evidence>
<dbReference type="GO" id="GO:0016787">
    <property type="term" value="F:hydrolase activity"/>
    <property type="evidence" value="ECO:0007669"/>
    <property type="project" value="InterPro"/>
</dbReference>
<keyword evidence="7" id="KW-1185">Reference proteome</keyword>
<dbReference type="GO" id="GO:0046872">
    <property type="term" value="F:metal ion binding"/>
    <property type="evidence" value="ECO:0007669"/>
    <property type="project" value="UniProtKB-KW"/>
</dbReference>
<dbReference type="Pfam" id="PF01223">
    <property type="entry name" value="Endonuclease_NS"/>
    <property type="match status" value="1"/>
</dbReference>
<keyword evidence="6" id="KW-0378">Hydrolase</keyword>
<accession>A0A857F2Y8</accession>
<dbReference type="Proteomes" id="UP000464402">
    <property type="component" value="Chromosome"/>
</dbReference>
<keyword evidence="3" id="KW-0732">Signal</keyword>
<sequence>MKLNLIKLLPVLLLTACTTTNQPTTPESTLSAPIVTEQNLATATIDNCLVGCPTGGSNQTLIRNVYTLNNNSHTKFANWVAYKVTKNSQASNHPRKWAQDPDLLDSDTLAPADYTDANKKLAVDRGHQAPLSLLAGNKDSQALNYLSNITPQKAALNQGAWVRLEDQERNLANRPDVTAVYSVTGPLFERHIATLPAKPTVEIPSGYWKVIFIGTSPDKGQYAAFLMDQDTPRSANFCDYQVTVDTIEAKTNPQLTIWPNLPADVAQIIKSRKGTLAKTIGCN</sequence>
<dbReference type="SMART" id="SM00477">
    <property type="entry name" value="NUC"/>
    <property type="match status" value="1"/>
</dbReference>
<feature type="domain" description="ENPP1-3/EXOG-like endonuclease/phosphodiesterase" evidence="4">
    <location>
        <begin position="63"/>
        <end position="264"/>
    </location>
</feature>
<dbReference type="InterPro" id="IPR001604">
    <property type="entry name" value="Endo_G_ENPP1-like_dom"/>
</dbReference>
<keyword evidence="2" id="KW-0479">Metal-binding</keyword>
<dbReference type="AlphaFoldDB" id="A0A857F2Y8"/>
<evidence type="ECO:0000313" key="7">
    <source>
        <dbReference type="Proteomes" id="UP000464402"/>
    </source>
</evidence>
<reference evidence="7" key="1">
    <citation type="submission" date="2019-09" db="EMBL/GenBank/DDBJ databases">
        <title>Yersinia canariae sp. nov., isolated from a human yersiniosis case.</title>
        <authorList>
            <person name="Nguyen S.V."/>
            <person name="Greig D."/>
            <person name="Hurley D."/>
            <person name="Cao Y."/>
            <person name="McCabe E."/>
            <person name="Mitchell M."/>
            <person name="Jenkins C."/>
            <person name="Fanning S."/>
        </authorList>
    </citation>
    <scope>NUCLEOTIDE SEQUENCE [LARGE SCALE GENOMIC DNA]</scope>
    <source>
        <strain evidence="7">NCTC 14382</strain>
    </source>
</reference>
<gene>
    <name evidence="6" type="ORF">F0T03_15215</name>
</gene>
<name>A0A857F2Y8_9GAMM</name>
<dbReference type="SMART" id="SM00892">
    <property type="entry name" value="Endonuclease_NS"/>
    <property type="match status" value="1"/>
</dbReference>
<evidence type="ECO:0000256" key="3">
    <source>
        <dbReference type="SAM" id="SignalP"/>
    </source>
</evidence>
<feature type="chain" id="PRO_5032551551" evidence="3">
    <location>
        <begin position="24"/>
        <end position="283"/>
    </location>
</feature>
<dbReference type="KEGG" id="yca:F0T03_15215"/>
<feature type="binding site" evidence="2">
    <location>
        <position position="157"/>
    </location>
    <ligand>
        <name>Mg(2+)</name>
        <dbReference type="ChEBI" id="CHEBI:18420"/>
        <note>catalytic</note>
    </ligand>
</feature>
<dbReference type="PANTHER" id="PTHR13966:SF5">
    <property type="entry name" value="ENDONUCLEASE G, MITOCHONDRIAL"/>
    <property type="match status" value="1"/>
</dbReference>
<evidence type="ECO:0000259" key="4">
    <source>
        <dbReference type="SMART" id="SM00477"/>
    </source>
</evidence>
<feature type="domain" description="DNA/RNA non-specific endonuclease/pyrophosphatase/phosphodiesterase" evidence="5">
    <location>
        <begin position="62"/>
        <end position="264"/>
    </location>
</feature>
<dbReference type="InterPro" id="IPR044929">
    <property type="entry name" value="DNA/RNA_non-sp_Endonuclease_sf"/>
</dbReference>
<dbReference type="CDD" id="cd00091">
    <property type="entry name" value="NUC"/>
    <property type="match status" value="1"/>
</dbReference>